<dbReference type="RefSeq" id="WP_344286645.1">
    <property type="nucleotide sequence ID" value="NZ_BAAAHV010000027.1"/>
</dbReference>
<evidence type="ECO:0000313" key="2">
    <source>
        <dbReference type="EMBL" id="MFD2480077.1"/>
    </source>
</evidence>
<feature type="domain" description="Aminoglycoside phosphotransferase" evidence="1">
    <location>
        <begin position="54"/>
        <end position="187"/>
    </location>
</feature>
<proteinExistence type="predicted"/>
<organism evidence="2 3">
    <name type="scientific">Amycolatopsis albidoflavus</name>
    <dbReference type="NCBI Taxonomy" id="102226"/>
    <lineage>
        <taxon>Bacteria</taxon>
        <taxon>Bacillati</taxon>
        <taxon>Actinomycetota</taxon>
        <taxon>Actinomycetes</taxon>
        <taxon>Pseudonocardiales</taxon>
        <taxon>Pseudonocardiaceae</taxon>
        <taxon>Amycolatopsis</taxon>
    </lineage>
</organism>
<evidence type="ECO:0000313" key="3">
    <source>
        <dbReference type="Proteomes" id="UP001597542"/>
    </source>
</evidence>
<evidence type="ECO:0000259" key="1">
    <source>
        <dbReference type="Pfam" id="PF01636"/>
    </source>
</evidence>
<gene>
    <name evidence="2" type="ORF">ACFSUT_07325</name>
</gene>
<comment type="caution">
    <text evidence="2">The sequence shown here is derived from an EMBL/GenBank/DDBJ whole genome shotgun (WGS) entry which is preliminary data.</text>
</comment>
<keyword evidence="3" id="KW-1185">Reference proteome</keyword>
<dbReference type="EMBL" id="JBHUKQ010000006">
    <property type="protein sequence ID" value="MFD2480077.1"/>
    <property type="molecule type" value="Genomic_DNA"/>
</dbReference>
<dbReference type="InterPro" id="IPR002575">
    <property type="entry name" value="Aminoglycoside_PTrfase"/>
</dbReference>
<reference evidence="3" key="1">
    <citation type="journal article" date="2019" name="Int. J. Syst. Evol. Microbiol.">
        <title>The Global Catalogue of Microorganisms (GCM) 10K type strain sequencing project: providing services to taxonomists for standard genome sequencing and annotation.</title>
        <authorList>
            <consortium name="The Broad Institute Genomics Platform"/>
            <consortium name="The Broad Institute Genome Sequencing Center for Infectious Disease"/>
            <person name="Wu L."/>
            <person name="Ma J."/>
        </authorList>
    </citation>
    <scope>NUCLEOTIDE SEQUENCE [LARGE SCALE GENOMIC DNA]</scope>
    <source>
        <strain evidence="3">CGMCC 4.7638</strain>
    </source>
</reference>
<dbReference type="Pfam" id="PF01636">
    <property type="entry name" value="APH"/>
    <property type="match status" value="1"/>
</dbReference>
<name>A0ABW5HTK6_9PSEU</name>
<sequence length="310" mass="33417">MNRLDGEPGSTLVEDYGSGLRRTEIHLLPDGTFQWTQRSGPACPAPLTAPDPALARAIAACSVPGARWVPATASALSPGALTYLTSSPLSAVSWLELDQTRTNQVLTTALENVGRALRALHQLGVPDSVATSPGPRRIVCWLGETDSSQGNLAKLAELAWPRWGRARLSRLRDWCVAPRRDTVLVHGFASLGTLLPPLATPESEFLIGADLAAGRPESDLGWLLGELYELRWVGIHRGVDFRALGQALRRGYGPGCHEAALGRNAVLRLVTHLHDFAAYAGWTEEFTSYIDFTAELIDDEGRRAVDGGGI</sequence>
<protein>
    <submittedName>
        <fullName evidence="2">Phosphotransferase</fullName>
    </submittedName>
</protein>
<accession>A0ABW5HTK6</accession>
<dbReference type="Proteomes" id="UP001597542">
    <property type="component" value="Unassembled WGS sequence"/>
</dbReference>